<dbReference type="InterPro" id="IPR006645">
    <property type="entry name" value="NGN-like_dom"/>
</dbReference>
<dbReference type="Pfam" id="PF02357">
    <property type="entry name" value="NusG"/>
    <property type="match status" value="1"/>
</dbReference>
<dbReference type="GO" id="GO:0006354">
    <property type="term" value="P:DNA-templated transcription elongation"/>
    <property type="evidence" value="ECO:0007669"/>
    <property type="project" value="InterPro"/>
</dbReference>
<dbReference type="EMBL" id="KT754167">
    <property type="protein sequence ID" value="AMQ12245.1"/>
    <property type="molecule type" value="Genomic_DNA"/>
</dbReference>
<evidence type="ECO:0000313" key="4">
    <source>
        <dbReference type="EMBL" id="AMQ12245.1"/>
    </source>
</evidence>
<dbReference type="AlphaFoldDB" id="A0A142CNI4"/>
<protein>
    <submittedName>
        <fullName evidence="3">IncI1 plasmid conjugative transfer NusG-type transcription antiterminator TraB</fullName>
    </submittedName>
</protein>
<dbReference type="Gene3D" id="3.30.70.940">
    <property type="entry name" value="NusG, N-terminal domain"/>
    <property type="match status" value="1"/>
</dbReference>
<sequence length="212" mass="24266">MPVRTAGQAERGSAAVSDTCFMYSPFTTTSKPPAGIDFRGAFRILNISELHQRNWYLAQYIPTGKNREHLFSWLSEQHVLPWTPLILKKVRRTDKVCGYRRHIHAVFPGYFFLKADPESHSFTHLRRHSAFLDFVKMAGEIKTVREDIVQSLMKVYPDPALNPAAREELDAASTLWLTKARYQYLLRLDAQPLPESRIALLLHLVSDDGALT</sequence>
<organism evidence="3">
    <name type="scientific">Shigella dysenteriae 1</name>
    <dbReference type="NCBI Taxonomy" id="984897"/>
    <lineage>
        <taxon>Bacteria</taxon>
        <taxon>Pseudomonadati</taxon>
        <taxon>Pseudomonadota</taxon>
        <taxon>Gammaproteobacteria</taxon>
        <taxon>Enterobacterales</taxon>
        <taxon>Enterobacteriaceae</taxon>
        <taxon>Shigella</taxon>
    </lineage>
</organism>
<geneLocation type="plasmid" evidence="3">
    <name>p92-9000</name>
</geneLocation>
<keyword evidence="1" id="KW-0804">Transcription</keyword>
<evidence type="ECO:0000313" key="3">
    <source>
        <dbReference type="EMBL" id="AMQ12129.1"/>
    </source>
</evidence>
<keyword evidence="3" id="KW-0614">Plasmid</keyword>
<accession>A0A142CNI4</accession>
<proteinExistence type="predicted"/>
<evidence type="ECO:0000259" key="2">
    <source>
        <dbReference type="SMART" id="SM00738"/>
    </source>
</evidence>
<feature type="domain" description="NusG-like N-terminal" evidence="2">
    <location>
        <begin position="52"/>
        <end position="156"/>
    </location>
</feature>
<name>A0A142CNI4_SHIDY</name>
<dbReference type="EMBL" id="KT754166">
    <property type="protein sequence ID" value="AMQ12129.1"/>
    <property type="molecule type" value="Genomic_DNA"/>
</dbReference>
<geneLocation type="plasmid" evidence="4">
    <name>p69-3818</name>
</geneLocation>
<dbReference type="SUPFAM" id="SSF82679">
    <property type="entry name" value="N-utilization substance G protein NusG, N-terminal domain"/>
    <property type="match status" value="1"/>
</dbReference>
<evidence type="ECO:0000256" key="1">
    <source>
        <dbReference type="ARBA" id="ARBA00023163"/>
    </source>
</evidence>
<dbReference type="SMART" id="SM00738">
    <property type="entry name" value="NGN"/>
    <property type="match status" value="1"/>
</dbReference>
<reference evidence="3" key="1">
    <citation type="journal article" date="2016" name="Nat. Microbiol.">
        <title>Global phylogeography and evolutionary history of Shigella dysenteriae type 1.</title>
        <authorList>
            <person name="Njamkepo E."/>
            <person name="Fawal N."/>
            <person name="Tran-Dien A."/>
            <person name="Hawkey J."/>
            <person name="Strockbine N."/>
            <person name="Jenkins C."/>
            <person name="Talukder K.A."/>
            <person name="Bercion R."/>
            <person name="Kuleshov K."/>
            <person name="Kolinska R."/>
            <person name="Russell J.E."/>
            <person name="Kaftyreva L."/>
            <person name="Accou-Demartin M."/>
            <person name="Karas A."/>
            <person name="Vandenberg O."/>
            <person name="Mather A.E."/>
            <person name="Mason C.J."/>
            <person name="Page A.J."/>
            <person name="Ramamurthy T."/>
            <person name="Bizet C."/>
            <person name="Gamian A."/>
            <person name="Carle I."/>
            <person name="Sow A.G."/>
            <person name="Bouchier C."/>
            <person name="Wester A.L."/>
            <person name="Lejay-Collin M."/>
            <person name="Fonkoua M.C."/>
            <person name="Hello S.L."/>
            <person name="Blaser M.J."/>
            <person name="Jernberg C."/>
            <person name="Ruckly C."/>
            <person name="Merens A."/>
            <person name="Page A.L."/>
            <person name="Aslett M."/>
            <person name="Roggentin P."/>
            <person name="Fruth A."/>
            <person name="Denamur E."/>
            <person name="Venkatesan M."/>
            <person name="Bercovier H."/>
            <person name="Bodhidatta L."/>
            <person name="Chiou C.S."/>
            <person name="Clermont D."/>
            <person name="Colonna B."/>
            <person name="Egorova S."/>
            <person name="Pazhani G.P."/>
            <person name="Ezernitchi A.V."/>
            <person name="Guigon G."/>
            <person name="Harris S.R."/>
            <person name="Izumiya H."/>
            <person name="Korzeniowska-Kowal A."/>
            <person name="Lutynska A."/>
            <person name="Gouali M."/>
            <person name="Grimont F."/>
            <person name="Langendorf C."/>
            <person name="Marejkova M."/>
            <person name="Peterson L.A."/>
            <person name="Perez-Perez G."/>
            <person name="Ngandjio A."/>
            <person name="Podkolzin A."/>
            <person name="Souche E."/>
            <person name="Makarova M."/>
            <person name="Shipulin G.A."/>
            <person name="Ye C."/>
            <person name="Zemlickova H."/>
            <person name="Herpay M."/>
            <person name="Grimont P.A."/>
            <person name="Parkhill J."/>
            <person name="Sansonetti P."/>
            <person name="Holt K.E."/>
            <person name="Brisse S."/>
            <person name="Thomson N.R."/>
            <person name="Weill F.X."/>
        </authorList>
    </citation>
    <scope>NUCLEOTIDE SEQUENCE</scope>
    <source>
        <strain evidence="4">69-3818</strain>
        <strain evidence="3">92-9000</strain>
        <plasmid evidence="4">p69-3818</plasmid>
        <plasmid evidence="3">p92-9000</plasmid>
    </source>
</reference>
<dbReference type="CDD" id="cd09894">
    <property type="entry name" value="NGN_SP_AnfA1"/>
    <property type="match status" value="1"/>
</dbReference>
<dbReference type="InterPro" id="IPR036735">
    <property type="entry name" value="NGN_dom_sf"/>
</dbReference>